<feature type="compositionally biased region" description="Basic residues" evidence="1">
    <location>
        <begin position="38"/>
        <end position="47"/>
    </location>
</feature>
<reference evidence="2" key="1">
    <citation type="submission" date="2021-04" db="EMBL/GenBank/DDBJ databases">
        <title>Draft Genome Sequence of Pandoravirus japonicus, Isolated from the Sabaishi River of Niigata, Japan.</title>
        <authorList>
            <person name="Hosokawa N."/>
            <person name="Takahashi H."/>
            <person name="Aoki K."/>
            <person name="Takemura M."/>
        </authorList>
    </citation>
    <scope>NUCLEOTIDE SEQUENCE</scope>
</reference>
<feature type="region of interest" description="Disordered" evidence="1">
    <location>
        <begin position="19"/>
        <end position="47"/>
    </location>
</feature>
<feature type="compositionally biased region" description="Basic and acidic residues" evidence="1">
    <location>
        <begin position="24"/>
        <end position="37"/>
    </location>
</feature>
<evidence type="ECO:0000313" key="2">
    <source>
        <dbReference type="EMBL" id="BCU02872.1"/>
    </source>
</evidence>
<sequence>MIFFSLFFAFFSVPRPPRCVGPQEPREKAKEKKDKNATRGKRRKKQRPGCLEKVRLSRLAVSWTRQPPARLSFFSSVALVGDRDGARTPLRLQLRGRYRQTDGESSFFPFLFFLAAALFCLRDRHL</sequence>
<proteinExistence type="predicted"/>
<evidence type="ECO:0000313" key="3">
    <source>
        <dbReference type="Proteomes" id="UP001253637"/>
    </source>
</evidence>
<protein>
    <submittedName>
        <fullName evidence="2">Uncharacterized protein</fullName>
    </submittedName>
</protein>
<organism evidence="2 3">
    <name type="scientific">Pandoravirus japonicus</name>
    <dbReference type="NCBI Taxonomy" id="2823154"/>
    <lineage>
        <taxon>Viruses</taxon>
        <taxon>Pandoravirus</taxon>
    </lineage>
</organism>
<dbReference type="EMBL" id="LC625835">
    <property type="protein sequence ID" value="BCU02872.1"/>
    <property type="molecule type" value="Genomic_DNA"/>
</dbReference>
<name>A0A811BQ20_9VIRU</name>
<accession>A0A811BQ20</accession>
<dbReference type="Proteomes" id="UP001253637">
    <property type="component" value="Segment"/>
</dbReference>
<evidence type="ECO:0000256" key="1">
    <source>
        <dbReference type="SAM" id="MobiDB-lite"/>
    </source>
</evidence>